<gene>
    <name evidence="3" type="ORF">BS1321_21195</name>
</gene>
<evidence type="ECO:0000256" key="1">
    <source>
        <dbReference type="SAM" id="MobiDB-lite"/>
    </source>
</evidence>
<reference evidence="3 4" key="1">
    <citation type="submission" date="2016-10" db="EMBL/GenBank/DDBJ databases">
        <title>The whole genome sequencing and assembly of Bacillus simplex DSM 1321 strain.</title>
        <authorList>
            <person name="Park M.-K."/>
            <person name="Lee Y.-J."/>
            <person name="Yi H."/>
            <person name="Bahn Y.-S."/>
            <person name="Kim J.F."/>
            <person name="Lee D.-W."/>
        </authorList>
    </citation>
    <scope>NUCLEOTIDE SEQUENCE [LARGE SCALE GENOMIC DNA]</scope>
    <source>
        <strain evidence="3 4">DSM 1321</strain>
    </source>
</reference>
<feature type="compositionally biased region" description="Low complexity" evidence="1">
    <location>
        <begin position="38"/>
        <end position="48"/>
    </location>
</feature>
<dbReference type="InterPro" id="IPR018392">
    <property type="entry name" value="LysM"/>
</dbReference>
<dbReference type="CDD" id="cd00118">
    <property type="entry name" value="LysM"/>
    <property type="match status" value="1"/>
</dbReference>
<dbReference type="GeneID" id="56475291"/>
<accession>A0A223ELR7</accession>
<feature type="region of interest" description="Disordered" evidence="1">
    <location>
        <begin position="29"/>
        <end position="48"/>
    </location>
</feature>
<dbReference type="Gene3D" id="3.10.350.10">
    <property type="entry name" value="LysM domain"/>
    <property type="match status" value="1"/>
</dbReference>
<sequence>MKRLLLFISFCFTLFIIYFDLTTGTLPASHPPASTGEPAVPASQPASAPSAAYKEITMKPGDTLLSIVETAKGGSNQPIETIISDFQSLNEGLNPENMQIGKTYKIPVYK</sequence>
<dbReference type="OrthoDB" id="2691912at2"/>
<proteinExistence type="predicted"/>
<evidence type="ECO:0000259" key="2">
    <source>
        <dbReference type="PROSITE" id="PS51782"/>
    </source>
</evidence>
<dbReference type="RefSeq" id="WP_063233038.1">
    <property type="nucleotide sequence ID" value="NZ_BCVO01000006.1"/>
</dbReference>
<evidence type="ECO:0000313" key="3">
    <source>
        <dbReference type="EMBL" id="ASS96207.1"/>
    </source>
</evidence>
<feature type="domain" description="LysM" evidence="2">
    <location>
        <begin position="54"/>
        <end position="106"/>
    </location>
</feature>
<organism evidence="3 4">
    <name type="scientific">Peribacillus simplex NBRC 15720 = DSM 1321</name>
    <dbReference type="NCBI Taxonomy" id="1349754"/>
    <lineage>
        <taxon>Bacteria</taxon>
        <taxon>Bacillati</taxon>
        <taxon>Bacillota</taxon>
        <taxon>Bacilli</taxon>
        <taxon>Bacillales</taxon>
        <taxon>Bacillaceae</taxon>
        <taxon>Peribacillus</taxon>
    </lineage>
</organism>
<dbReference type="Proteomes" id="UP000214618">
    <property type="component" value="Chromosome"/>
</dbReference>
<dbReference type="AlphaFoldDB" id="A0A223ELR7"/>
<name>A0A223ELR7_9BACI</name>
<evidence type="ECO:0000313" key="4">
    <source>
        <dbReference type="Proteomes" id="UP000214618"/>
    </source>
</evidence>
<dbReference type="PROSITE" id="PS51782">
    <property type="entry name" value="LYSM"/>
    <property type="match status" value="1"/>
</dbReference>
<dbReference type="EMBL" id="CP017704">
    <property type="protein sequence ID" value="ASS96207.1"/>
    <property type="molecule type" value="Genomic_DNA"/>
</dbReference>
<dbReference type="InterPro" id="IPR036779">
    <property type="entry name" value="LysM_dom_sf"/>
</dbReference>
<protein>
    <recommendedName>
        <fullName evidence="2">LysM domain-containing protein</fullName>
    </recommendedName>
</protein>